<dbReference type="RefSeq" id="WP_392822105.1">
    <property type="nucleotide sequence ID" value="NZ_JBICYV010000017.1"/>
</dbReference>
<keyword evidence="1 3" id="KW-0378">Hydrolase</keyword>
<dbReference type="InterPro" id="IPR020084">
    <property type="entry name" value="NUDIX_hydrolase_CS"/>
</dbReference>
<dbReference type="GO" id="GO:0016787">
    <property type="term" value="F:hydrolase activity"/>
    <property type="evidence" value="ECO:0007669"/>
    <property type="project" value="UniProtKB-KW"/>
</dbReference>
<dbReference type="InterPro" id="IPR000086">
    <property type="entry name" value="NUDIX_hydrolase_dom"/>
</dbReference>
<organism evidence="3 4">
    <name type="scientific">Streptomyces cinerochromogenes</name>
    <dbReference type="NCBI Taxonomy" id="66422"/>
    <lineage>
        <taxon>Bacteria</taxon>
        <taxon>Bacillati</taxon>
        <taxon>Actinomycetota</taxon>
        <taxon>Actinomycetes</taxon>
        <taxon>Kitasatosporales</taxon>
        <taxon>Streptomycetaceae</taxon>
        <taxon>Streptomyces</taxon>
    </lineage>
</organism>
<name>A0ABW7BCK7_9ACTN</name>
<reference evidence="3 4" key="1">
    <citation type="submission" date="2024-10" db="EMBL/GenBank/DDBJ databases">
        <title>The Natural Products Discovery Center: Release of the First 8490 Sequenced Strains for Exploring Actinobacteria Biosynthetic Diversity.</title>
        <authorList>
            <person name="Kalkreuter E."/>
            <person name="Kautsar S.A."/>
            <person name="Yang D."/>
            <person name="Bader C.D."/>
            <person name="Teijaro C.N."/>
            <person name="Fluegel L."/>
            <person name="Davis C.M."/>
            <person name="Simpson J.R."/>
            <person name="Lauterbach L."/>
            <person name="Steele A.D."/>
            <person name="Gui C."/>
            <person name="Meng S."/>
            <person name="Li G."/>
            <person name="Viehrig K."/>
            <person name="Ye F."/>
            <person name="Su P."/>
            <person name="Kiefer A.F."/>
            <person name="Nichols A."/>
            <person name="Cepeda A.J."/>
            <person name="Yan W."/>
            <person name="Fan B."/>
            <person name="Jiang Y."/>
            <person name="Adhikari A."/>
            <person name="Zheng C.-J."/>
            <person name="Schuster L."/>
            <person name="Cowan T.M."/>
            <person name="Smanski M.J."/>
            <person name="Chevrette M.G."/>
            <person name="De Carvalho L.P.S."/>
            <person name="Shen B."/>
        </authorList>
    </citation>
    <scope>NUCLEOTIDE SEQUENCE [LARGE SCALE GENOMIC DNA]</scope>
    <source>
        <strain evidence="3 4">NPDC048320</strain>
    </source>
</reference>
<dbReference type="Proteomes" id="UP001604267">
    <property type="component" value="Unassembled WGS sequence"/>
</dbReference>
<accession>A0ABW7BCK7</accession>
<dbReference type="PANTHER" id="PTHR21340:SF0">
    <property type="entry name" value="BIS(5'-NUCLEOSYL)-TETRAPHOSPHATASE [ASYMMETRICAL]"/>
    <property type="match status" value="1"/>
</dbReference>
<evidence type="ECO:0000256" key="1">
    <source>
        <dbReference type="ARBA" id="ARBA00022801"/>
    </source>
</evidence>
<dbReference type="InterPro" id="IPR051325">
    <property type="entry name" value="Nudix_hydrolase_domain"/>
</dbReference>
<keyword evidence="4" id="KW-1185">Reference proteome</keyword>
<feature type="domain" description="Nudix hydrolase" evidence="2">
    <location>
        <begin position="4"/>
        <end position="132"/>
    </location>
</feature>
<dbReference type="SUPFAM" id="SSF55811">
    <property type="entry name" value="Nudix"/>
    <property type="match status" value="1"/>
</dbReference>
<dbReference type="Pfam" id="PF00293">
    <property type="entry name" value="NUDIX"/>
    <property type="match status" value="1"/>
</dbReference>
<evidence type="ECO:0000259" key="2">
    <source>
        <dbReference type="PROSITE" id="PS51462"/>
    </source>
</evidence>
<protein>
    <submittedName>
        <fullName evidence="3">NUDIX hydrolase</fullName>
        <ecNumber evidence="3">3.6.-.-</ecNumber>
    </submittedName>
</protein>
<dbReference type="PANTHER" id="PTHR21340">
    <property type="entry name" value="DIADENOSINE 5,5-P1,P4-TETRAPHOSPHATE PYROPHOSPHOHYDROLASE MUTT"/>
    <property type="match status" value="1"/>
</dbReference>
<dbReference type="EMBL" id="JBICYV010000017">
    <property type="protein sequence ID" value="MFG3014941.1"/>
    <property type="molecule type" value="Genomic_DNA"/>
</dbReference>
<dbReference type="PROSITE" id="PS51462">
    <property type="entry name" value="NUDIX"/>
    <property type="match status" value="1"/>
</dbReference>
<comment type="caution">
    <text evidence="3">The sequence shown here is derived from an EMBL/GenBank/DDBJ whole genome shotgun (WGS) entry which is preliminary data.</text>
</comment>
<evidence type="ECO:0000313" key="3">
    <source>
        <dbReference type="EMBL" id="MFG3014941.1"/>
    </source>
</evidence>
<proteinExistence type="predicted"/>
<dbReference type="EC" id="3.6.-.-" evidence="3"/>
<dbReference type="Gene3D" id="3.90.79.10">
    <property type="entry name" value="Nucleoside Triphosphate Pyrophosphohydrolase"/>
    <property type="match status" value="1"/>
</dbReference>
<sequence>MNDTVVRAAGCVLWRRSPAGGVELALVYRPKWSDWSWPKGKLKKGEPARAAALREVREETGHTCRLGPDLPTLRYTDRTGRRKEVRYWAAESTGGAFVPNDEVTELLWLPPAEAHDRLTHPQDRELIPAALAAIDAGRP</sequence>
<gene>
    <name evidence="3" type="ORF">ACGFZB_31835</name>
</gene>
<evidence type="ECO:0000313" key="4">
    <source>
        <dbReference type="Proteomes" id="UP001604267"/>
    </source>
</evidence>
<dbReference type="CDD" id="cd03673">
    <property type="entry name" value="NUDIX_Ap6A_hydrolase"/>
    <property type="match status" value="1"/>
</dbReference>
<dbReference type="PROSITE" id="PS00893">
    <property type="entry name" value="NUDIX_BOX"/>
    <property type="match status" value="1"/>
</dbReference>
<dbReference type="InterPro" id="IPR015797">
    <property type="entry name" value="NUDIX_hydrolase-like_dom_sf"/>
</dbReference>